<evidence type="ECO:0000313" key="1">
    <source>
        <dbReference type="EMBL" id="GAH05638.1"/>
    </source>
</evidence>
<sequence>NVTGNDGSTNASYLEKVDFTTGWDANLSGSNVNANILGNVTGNDGATNLSYLEKIDFTTGWDINWSVLDYDKWMYNMSSAYDLFNYNMSDGNNFATNSSYIYTAGSNLTLTSNIFSLDVTSLKDWLDTIYQ</sequence>
<organism evidence="1">
    <name type="scientific">marine sediment metagenome</name>
    <dbReference type="NCBI Taxonomy" id="412755"/>
    <lineage>
        <taxon>unclassified sequences</taxon>
        <taxon>metagenomes</taxon>
        <taxon>ecological metagenomes</taxon>
    </lineage>
</organism>
<comment type="caution">
    <text evidence="1">The sequence shown here is derived from an EMBL/GenBank/DDBJ whole genome shotgun (WGS) entry which is preliminary data.</text>
</comment>
<name>X1EAE3_9ZZZZ</name>
<proteinExistence type="predicted"/>
<reference evidence="1" key="1">
    <citation type="journal article" date="2014" name="Front. Microbiol.">
        <title>High frequency of phylogenetically diverse reductive dehalogenase-homologous genes in deep subseafloor sedimentary metagenomes.</title>
        <authorList>
            <person name="Kawai M."/>
            <person name="Futagami T."/>
            <person name="Toyoda A."/>
            <person name="Takaki Y."/>
            <person name="Nishi S."/>
            <person name="Hori S."/>
            <person name="Arai W."/>
            <person name="Tsubouchi T."/>
            <person name="Morono Y."/>
            <person name="Uchiyama I."/>
            <person name="Ito T."/>
            <person name="Fujiyama A."/>
            <person name="Inagaki F."/>
            <person name="Takami H."/>
        </authorList>
    </citation>
    <scope>NUCLEOTIDE SEQUENCE</scope>
    <source>
        <strain evidence="1">Expedition CK06-06</strain>
    </source>
</reference>
<accession>X1EAE3</accession>
<dbReference type="EMBL" id="BART01038448">
    <property type="protein sequence ID" value="GAH05638.1"/>
    <property type="molecule type" value="Genomic_DNA"/>
</dbReference>
<gene>
    <name evidence="1" type="ORF">S01H4_63761</name>
</gene>
<dbReference type="AlphaFoldDB" id="X1EAE3"/>
<feature type="non-terminal residue" evidence="1">
    <location>
        <position position="131"/>
    </location>
</feature>
<feature type="non-terminal residue" evidence="1">
    <location>
        <position position="1"/>
    </location>
</feature>
<protein>
    <submittedName>
        <fullName evidence="1">Uncharacterized protein</fullName>
    </submittedName>
</protein>